<accession>B7CDI7</accession>
<organism evidence="1 2">
    <name type="scientific">Holdemanella biformis DSM 3989</name>
    <dbReference type="NCBI Taxonomy" id="518637"/>
    <lineage>
        <taxon>Bacteria</taxon>
        <taxon>Bacillati</taxon>
        <taxon>Bacillota</taxon>
        <taxon>Erysipelotrichia</taxon>
        <taxon>Erysipelotrichales</taxon>
        <taxon>Erysipelotrichaceae</taxon>
        <taxon>Holdemanella</taxon>
    </lineage>
</organism>
<dbReference type="RefSeq" id="WP_003866048.1">
    <property type="nucleotide sequence ID" value="NZ_DS996849.1"/>
</dbReference>
<evidence type="ECO:0000313" key="2">
    <source>
        <dbReference type="Proteomes" id="UP000004315"/>
    </source>
</evidence>
<dbReference type="EMBL" id="ABYT01000116">
    <property type="protein sequence ID" value="EEC89176.1"/>
    <property type="molecule type" value="Genomic_DNA"/>
</dbReference>
<sequence>MGYHILDYDIELVSEFGLCYKNKLPKELQRRLFTRKQWLEKGFILKDGAREYPMHSQKNYRNRVIYYLDTDVVKMDGNDIPKNCLTCNYRSEQSFCVIAGDYVGEINRCSEWESKYAK</sequence>
<comment type="caution">
    <text evidence="1">The sequence shown here is derived from an EMBL/GenBank/DDBJ whole genome shotgun (WGS) entry which is preliminary data.</text>
</comment>
<name>B7CDI7_9FIRM</name>
<reference evidence="1 2" key="2">
    <citation type="submission" date="2008-11" db="EMBL/GenBank/DDBJ databases">
        <title>Draft genome sequence of Eubacterium biforme (DSM 3989).</title>
        <authorList>
            <person name="Sudarsanam P."/>
            <person name="Ley R."/>
            <person name="Guruge J."/>
            <person name="Turnbaugh P.J."/>
            <person name="Mahowald M."/>
            <person name="Liep D."/>
            <person name="Gordon J."/>
        </authorList>
    </citation>
    <scope>NUCLEOTIDE SEQUENCE [LARGE SCALE GENOMIC DNA]</scope>
    <source>
        <strain evidence="1 2">DSM 3989</strain>
    </source>
</reference>
<evidence type="ECO:0000313" key="1">
    <source>
        <dbReference type="EMBL" id="EEC89176.1"/>
    </source>
</evidence>
<dbReference type="AlphaFoldDB" id="B7CDI7"/>
<dbReference type="HOGENOM" id="CLU_2069897_0_0_9"/>
<gene>
    <name evidence="1" type="ORF">EUBIFOR_02270</name>
</gene>
<reference evidence="1 2" key="1">
    <citation type="submission" date="2008-10" db="EMBL/GenBank/DDBJ databases">
        <authorList>
            <person name="Fulton L."/>
            <person name="Clifton S."/>
            <person name="Fulton B."/>
            <person name="Xu J."/>
            <person name="Minx P."/>
            <person name="Pepin K.H."/>
            <person name="Johnson M."/>
            <person name="Bhonagiri V."/>
            <person name="Nash W.E."/>
            <person name="Mardis E.R."/>
            <person name="Wilson R.K."/>
        </authorList>
    </citation>
    <scope>NUCLEOTIDE SEQUENCE [LARGE SCALE GENOMIC DNA]</scope>
    <source>
        <strain evidence="1 2">DSM 3989</strain>
    </source>
</reference>
<proteinExistence type="predicted"/>
<dbReference type="Proteomes" id="UP000004315">
    <property type="component" value="Unassembled WGS sequence"/>
</dbReference>
<keyword evidence="2" id="KW-1185">Reference proteome</keyword>
<dbReference type="STRING" id="518637.EUBIFOR_02270"/>
<protein>
    <submittedName>
        <fullName evidence="1">Uncharacterized protein</fullName>
    </submittedName>
</protein>